<dbReference type="Gene3D" id="3.60.20.10">
    <property type="entry name" value="Glutamine Phosphoribosylpyrophosphate, subunit 1, domain 1"/>
    <property type="match status" value="1"/>
</dbReference>
<evidence type="ECO:0000256" key="1">
    <source>
        <dbReference type="ARBA" id="ARBA00002000"/>
    </source>
</evidence>
<comment type="function">
    <text evidence="1">The proteasome is a multicatalytic proteinase complex which is characterized by its ability to cleave peptides with Arg, Phe, Tyr, Leu, and Glu adjacent to the leaving group at neutral or slightly basic pH. The proteasome has an ATP-dependent proteolytic activity.</text>
</comment>
<dbReference type="AlphaFoldDB" id="A0A7S1TSE0"/>
<dbReference type="Pfam" id="PF10584">
    <property type="entry name" value="Proteasome_A_N"/>
    <property type="match status" value="1"/>
</dbReference>
<evidence type="ECO:0000256" key="5">
    <source>
        <dbReference type="RuleBase" id="RU000551"/>
    </source>
</evidence>
<comment type="subcellular location">
    <subcellularLocation>
        <location evidence="5">Cytoplasm</location>
    </subcellularLocation>
    <subcellularLocation>
        <location evidence="5">Nucleus</location>
    </subcellularLocation>
</comment>
<dbReference type="PROSITE" id="PS51475">
    <property type="entry name" value="PROTEASOME_ALPHA_2"/>
    <property type="match status" value="1"/>
</dbReference>
<dbReference type="PANTHER" id="PTHR11599">
    <property type="entry name" value="PROTEASOME SUBUNIT ALPHA/BETA"/>
    <property type="match status" value="1"/>
</dbReference>
<name>A0A7S1TSE0_9STRA</name>
<dbReference type="FunFam" id="3.60.20.10:FF:000031">
    <property type="entry name" value="Proteasome subunit alpha type"/>
    <property type="match status" value="1"/>
</dbReference>
<evidence type="ECO:0000256" key="4">
    <source>
        <dbReference type="PROSITE-ProRule" id="PRU00808"/>
    </source>
</evidence>
<reference evidence="7" key="1">
    <citation type="submission" date="2021-01" db="EMBL/GenBank/DDBJ databases">
        <authorList>
            <person name="Corre E."/>
            <person name="Pelletier E."/>
            <person name="Niang G."/>
            <person name="Scheremetjew M."/>
            <person name="Finn R."/>
            <person name="Kale V."/>
            <person name="Holt S."/>
            <person name="Cochrane G."/>
            <person name="Meng A."/>
            <person name="Brown T."/>
            <person name="Cohen L."/>
        </authorList>
    </citation>
    <scope>NUCLEOTIDE SEQUENCE</scope>
    <source>
        <strain evidence="7">CCMP2877</strain>
    </source>
</reference>
<keyword evidence="5" id="KW-0963">Cytoplasm</keyword>
<keyword evidence="3 5" id="KW-0539">Nucleus</keyword>
<dbReference type="SMART" id="SM00948">
    <property type="entry name" value="Proteasome_A_N"/>
    <property type="match status" value="1"/>
</dbReference>
<dbReference type="GO" id="GO:0006511">
    <property type="term" value="P:ubiquitin-dependent protein catabolic process"/>
    <property type="evidence" value="ECO:0007669"/>
    <property type="project" value="InterPro"/>
</dbReference>
<comment type="similarity">
    <text evidence="4 5">Belongs to the peptidase T1A family.</text>
</comment>
<evidence type="ECO:0000256" key="2">
    <source>
        <dbReference type="ARBA" id="ARBA00022942"/>
    </source>
</evidence>
<dbReference type="NCBIfam" id="NF003075">
    <property type="entry name" value="PRK03996.1"/>
    <property type="match status" value="1"/>
</dbReference>
<dbReference type="GO" id="GO:0019773">
    <property type="term" value="C:proteasome core complex, alpha-subunit complex"/>
    <property type="evidence" value="ECO:0007669"/>
    <property type="project" value="UniProtKB-UniRule"/>
</dbReference>
<comment type="subunit">
    <text evidence="5">The 26S proteasome consists of a 20S proteasome core and two 19S regulatory subunits.</text>
</comment>
<dbReference type="SUPFAM" id="SSF56235">
    <property type="entry name" value="N-terminal nucleophile aminohydrolases (Ntn hydrolases)"/>
    <property type="match status" value="1"/>
</dbReference>
<keyword evidence="2 4" id="KW-0647">Proteasome</keyword>
<organism evidence="7">
    <name type="scientific">Phaeomonas parva</name>
    <dbReference type="NCBI Taxonomy" id="124430"/>
    <lineage>
        <taxon>Eukaryota</taxon>
        <taxon>Sar</taxon>
        <taxon>Stramenopiles</taxon>
        <taxon>Ochrophyta</taxon>
        <taxon>Pinguiophyceae</taxon>
        <taxon>Pinguiochrysidales</taxon>
        <taxon>Pinguiochrysidaceae</taxon>
        <taxon>Phaeomonas</taxon>
    </lineage>
</organism>
<dbReference type="Pfam" id="PF00227">
    <property type="entry name" value="Proteasome"/>
    <property type="match status" value="1"/>
</dbReference>
<evidence type="ECO:0000313" key="7">
    <source>
        <dbReference type="EMBL" id="CAD9245565.1"/>
    </source>
</evidence>
<feature type="domain" description="Proteasome alpha-type subunits" evidence="6">
    <location>
        <begin position="5"/>
        <end position="27"/>
    </location>
</feature>
<protein>
    <recommendedName>
        <fullName evidence="5">Proteasome subunit alpha type</fullName>
    </recommendedName>
</protein>
<dbReference type="GO" id="GO:0005737">
    <property type="term" value="C:cytoplasm"/>
    <property type="evidence" value="ECO:0007669"/>
    <property type="project" value="UniProtKB-SubCell"/>
</dbReference>
<dbReference type="InterPro" id="IPR023332">
    <property type="entry name" value="Proteasome_alpha-type"/>
</dbReference>
<sequence length="254" mass="28000">MSRRYDQSTTTFSPEGRLHQVEYAINAINNAGTCVGIMAKDSVILAAEKKQLSILLANSEHAKGSEKMYKIDDHICCVVAGLSSDASILINQARLSSQQYLYRYQEAMPVEMLVQRICDYKQAYTQYGGLRPFGVGFLFCGWDKHHGYQLYQSDPSGNYSGWLAAAIGESNPAGKSLLKAEFEEGADTRTCIKLAAKVLSKTMDTTSPTADKMEFLVLTADEETGIVSQRILPDEELTVILEELQEEVASEGDA</sequence>
<dbReference type="GO" id="GO:0005634">
    <property type="term" value="C:nucleus"/>
    <property type="evidence" value="ECO:0007669"/>
    <property type="project" value="UniProtKB-SubCell"/>
</dbReference>
<dbReference type="InterPro" id="IPR050115">
    <property type="entry name" value="Proteasome_alpha"/>
</dbReference>
<evidence type="ECO:0000259" key="6">
    <source>
        <dbReference type="PROSITE" id="PS00388"/>
    </source>
</evidence>
<dbReference type="EMBL" id="HBGJ01006309">
    <property type="protein sequence ID" value="CAD9245565.1"/>
    <property type="molecule type" value="Transcribed_RNA"/>
</dbReference>
<dbReference type="InterPro" id="IPR000426">
    <property type="entry name" value="Proteasome_asu_N"/>
</dbReference>
<proteinExistence type="inferred from homology"/>
<dbReference type="InterPro" id="IPR001353">
    <property type="entry name" value="Proteasome_sua/b"/>
</dbReference>
<gene>
    <name evidence="7" type="ORF">PPAR1163_LOCUS3914</name>
</gene>
<dbReference type="InterPro" id="IPR029055">
    <property type="entry name" value="Ntn_hydrolases_N"/>
</dbReference>
<accession>A0A7S1TSE0</accession>
<dbReference type="PROSITE" id="PS00388">
    <property type="entry name" value="PROTEASOME_ALPHA_1"/>
    <property type="match status" value="1"/>
</dbReference>
<evidence type="ECO:0000256" key="3">
    <source>
        <dbReference type="ARBA" id="ARBA00023242"/>
    </source>
</evidence>